<dbReference type="Proteomes" id="UP000002620">
    <property type="component" value="Chromosome"/>
</dbReference>
<dbReference type="KEGG" id="adg:Adeg_1927"/>
<dbReference type="Gene3D" id="3.30.70.1730">
    <property type="match status" value="1"/>
</dbReference>
<dbReference type="InterPro" id="IPR001790">
    <property type="entry name" value="Ribosomal_uL10"/>
</dbReference>
<dbReference type="GO" id="GO:0070180">
    <property type="term" value="F:large ribosomal subunit rRNA binding"/>
    <property type="evidence" value="ECO:0007669"/>
    <property type="project" value="UniProtKB-UniRule"/>
</dbReference>
<evidence type="ECO:0000313" key="8">
    <source>
        <dbReference type="Proteomes" id="UP000002620"/>
    </source>
</evidence>
<gene>
    <name evidence="5" type="primary">rplJ</name>
    <name evidence="7" type="ordered locus">Adeg_1927</name>
</gene>
<evidence type="ECO:0000256" key="6">
    <source>
        <dbReference type="SAM" id="Coils"/>
    </source>
</evidence>
<dbReference type="EMBL" id="CP001785">
    <property type="protein sequence ID" value="ACX53007.1"/>
    <property type="molecule type" value="Genomic_DNA"/>
</dbReference>
<evidence type="ECO:0000256" key="1">
    <source>
        <dbReference type="ARBA" id="ARBA00008889"/>
    </source>
</evidence>
<evidence type="ECO:0000256" key="5">
    <source>
        <dbReference type="HAMAP-Rule" id="MF_00362"/>
    </source>
</evidence>
<dbReference type="RefSeq" id="WP_015739884.1">
    <property type="nucleotide sequence ID" value="NC_013385.1"/>
</dbReference>
<dbReference type="InterPro" id="IPR043141">
    <property type="entry name" value="Ribosomal_uL10-like_sf"/>
</dbReference>
<dbReference type="OrthoDB" id="9808307at2"/>
<evidence type="ECO:0000256" key="3">
    <source>
        <dbReference type="ARBA" id="ARBA00023274"/>
    </source>
</evidence>
<dbReference type="GO" id="GO:0006412">
    <property type="term" value="P:translation"/>
    <property type="evidence" value="ECO:0007669"/>
    <property type="project" value="UniProtKB-UniRule"/>
</dbReference>
<evidence type="ECO:0000313" key="7">
    <source>
        <dbReference type="EMBL" id="ACX53007.1"/>
    </source>
</evidence>
<dbReference type="AlphaFoldDB" id="C9R9M8"/>
<dbReference type="GO" id="GO:0005840">
    <property type="term" value="C:ribosome"/>
    <property type="evidence" value="ECO:0007669"/>
    <property type="project" value="UniProtKB-KW"/>
</dbReference>
<keyword evidence="2 5" id="KW-0689">Ribosomal protein</keyword>
<name>C9R9M8_AMMDK</name>
<protein>
    <recommendedName>
        <fullName evidence="4 5">Large ribosomal subunit protein uL10</fullName>
    </recommendedName>
</protein>
<accession>C9R9M8</accession>
<dbReference type="InterPro" id="IPR047865">
    <property type="entry name" value="Ribosomal_uL10_bac_type"/>
</dbReference>
<dbReference type="NCBIfam" id="NF000955">
    <property type="entry name" value="PRK00099.1-1"/>
    <property type="match status" value="1"/>
</dbReference>
<dbReference type="PANTHER" id="PTHR11560">
    <property type="entry name" value="39S RIBOSOMAL PROTEIN L10, MITOCHONDRIAL"/>
    <property type="match status" value="1"/>
</dbReference>
<dbReference type="Pfam" id="PF00466">
    <property type="entry name" value="Ribosomal_L10"/>
    <property type="match status" value="1"/>
</dbReference>
<dbReference type="HAMAP" id="MF_00362">
    <property type="entry name" value="Ribosomal_uL10"/>
    <property type="match status" value="1"/>
</dbReference>
<dbReference type="eggNOG" id="COG0244">
    <property type="taxonomic scope" value="Bacteria"/>
</dbReference>
<dbReference type="Gene3D" id="6.10.250.290">
    <property type="match status" value="1"/>
</dbReference>
<proteinExistence type="inferred from homology"/>
<keyword evidence="5" id="KW-0699">rRNA-binding</keyword>
<comment type="subunit">
    <text evidence="5">Part of the ribosomal stalk of the 50S ribosomal subunit. The N-terminus interacts with L11 and the large rRNA to form the base of the stalk. The C-terminus forms an elongated spine to which L12 dimers bind in a sequential fashion forming a multimeric L10(L12)X complex.</text>
</comment>
<dbReference type="SUPFAM" id="SSF160369">
    <property type="entry name" value="Ribosomal protein L10-like"/>
    <property type="match status" value="1"/>
</dbReference>
<evidence type="ECO:0000256" key="2">
    <source>
        <dbReference type="ARBA" id="ARBA00022980"/>
    </source>
</evidence>
<dbReference type="HOGENOM" id="CLU_092227_2_1_9"/>
<sequence length="176" mass="19063">MGLARAQKQEIVAELKEKLREAKAVFVADHTGIPVAQLTELRRRLRSNQSQLKVAKNTLIRIAAQEVGLEELVPFLKGPVSLAFSFADPAVTAKILADFNKEYKLLEIKGGVLGKKALTPDQVKALADLPPYEVLIGKVVGGMKAPLYGLVGILSGPIRKLVYALEAIREKQASAP</sequence>
<keyword evidence="5" id="KW-0694">RNA-binding</keyword>
<comment type="function">
    <text evidence="5">Forms part of the ribosomal stalk, playing a central role in the interaction of the ribosome with GTP-bound translation factors.</text>
</comment>
<comment type="similarity">
    <text evidence="1 5">Belongs to the universal ribosomal protein uL10 family.</text>
</comment>
<reference evidence="7 8" key="1">
    <citation type="submission" date="2009-10" db="EMBL/GenBank/DDBJ databases">
        <title>Complete sequence of chromosome of Ammonifex degensii KC4.</title>
        <authorList>
            <consortium name="US DOE Joint Genome Institute"/>
            <person name="Kerfeld C."/>
            <person name="Goodner B."/>
            <person name="Huber H."/>
            <person name="Stetter K."/>
            <person name="Lucas S."/>
            <person name="Copeland A."/>
            <person name="Lapidus A."/>
            <person name="Glavina del Rio T."/>
            <person name="Dalin E."/>
            <person name="Tice H."/>
            <person name="Bruce D."/>
            <person name="Goodwin L."/>
            <person name="Pitluck S."/>
            <person name="Saunders E."/>
            <person name="Brettin T."/>
            <person name="Detter J.C."/>
            <person name="Han C."/>
            <person name="Larimer F."/>
            <person name="Land M."/>
            <person name="Hauser L."/>
            <person name="Kyrpides N."/>
            <person name="Ovchinnikova G."/>
            <person name="Richardson P."/>
        </authorList>
    </citation>
    <scope>NUCLEOTIDE SEQUENCE [LARGE SCALE GENOMIC DNA]</scope>
    <source>
        <strain evidence="8">DSM 10501 / KC4</strain>
    </source>
</reference>
<dbReference type="CDD" id="cd05797">
    <property type="entry name" value="Ribosomal_L10"/>
    <property type="match status" value="1"/>
</dbReference>
<dbReference type="InterPro" id="IPR022973">
    <property type="entry name" value="Ribosomal_uL10_bac"/>
</dbReference>
<organism evidence="7 8">
    <name type="scientific">Ammonifex degensii (strain DSM 10501 / KC4)</name>
    <dbReference type="NCBI Taxonomy" id="429009"/>
    <lineage>
        <taxon>Bacteria</taxon>
        <taxon>Bacillati</taxon>
        <taxon>Bacillota</taxon>
        <taxon>Clostridia</taxon>
        <taxon>Thermoanaerobacterales</taxon>
        <taxon>Thermoanaerobacteraceae</taxon>
        <taxon>Ammonifex</taxon>
    </lineage>
</organism>
<keyword evidence="6" id="KW-0175">Coiled coil</keyword>
<keyword evidence="8" id="KW-1185">Reference proteome</keyword>
<dbReference type="GO" id="GO:1990904">
    <property type="term" value="C:ribonucleoprotein complex"/>
    <property type="evidence" value="ECO:0007669"/>
    <property type="project" value="UniProtKB-KW"/>
</dbReference>
<feature type="coiled-coil region" evidence="6">
    <location>
        <begin position="5"/>
        <end position="58"/>
    </location>
</feature>
<keyword evidence="3 5" id="KW-0687">Ribonucleoprotein</keyword>
<evidence type="ECO:0000256" key="4">
    <source>
        <dbReference type="ARBA" id="ARBA00035202"/>
    </source>
</evidence>
<dbReference type="STRING" id="429009.Adeg_1927"/>